<proteinExistence type="predicted"/>
<evidence type="ECO:0000313" key="2">
    <source>
        <dbReference type="EMBL" id="GAX28968.1"/>
    </source>
</evidence>
<protein>
    <recommendedName>
        <fullName evidence="1">Complex 1 LYR protein domain-containing protein</fullName>
    </recommendedName>
</protein>
<sequence>MMRQAKHIHDYNFREYALRRVKAGFRQHQSANGPELQTALQFGQEQLQVMQRFAQMSQSYPSARSVMESAPFMG</sequence>
<dbReference type="Pfam" id="PF05347">
    <property type="entry name" value="Complex1_LYR"/>
    <property type="match status" value="1"/>
</dbReference>
<organism evidence="2 3">
    <name type="scientific">Fistulifera solaris</name>
    <name type="common">Oleaginous diatom</name>
    <dbReference type="NCBI Taxonomy" id="1519565"/>
    <lineage>
        <taxon>Eukaryota</taxon>
        <taxon>Sar</taxon>
        <taxon>Stramenopiles</taxon>
        <taxon>Ochrophyta</taxon>
        <taxon>Bacillariophyta</taxon>
        <taxon>Bacillariophyceae</taxon>
        <taxon>Bacillariophycidae</taxon>
        <taxon>Naviculales</taxon>
        <taxon>Naviculaceae</taxon>
        <taxon>Fistulifera</taxon>
    </lineage>
</organism>
<reference evidence="2 3" key="1">
    <citation type="journal article" date="2015" name="Plant Cell">
        <title>Oil accumulation by the oleaginous diatom Fistulifera solaris as revealed by the genome and transcriptome.</title>
        <authorList>
            <person name="Tanaka T."/>
            <person name="Maeda Y."/>
            <person name="Veluchamy A."/>
            <person name="Tanaka M."/>
            <person name="Abida H."/>
            <person name="Marechal E."/>
            <person name="Bowler C."/>
            <person name="Muto M."/>
            <person name="Sunaga Y."/>
            <person name="Tanaka M."/>
            <person name="Yoshino T."/>
            <person name="Taniguchi T."/>
            <person name="Fukuda Y."/>
            <person name="Nemoto M."/>
            <person name="Matsumoto M."/>
            <person name="Wong P.S."/>
            <person name="Aburatani S."/>
            <person name="Fujibuchi W."/>
        </authorList>
    </citation>
    <scope>NUCLEOTIDE SEQUENCE [LARGE SCALE GENOMIC DNA]</scope>
    <source>
        <strain evidence="2 3">JPCC DA0580</strain>
    </source>
</reference>
<gene>
    <name evidence="2" type="ORF">FisN_1Hu034</name>
</gene>
<dbReference type="PANTHER" id="PTHR13166:SF7">
    <property type="entry name" value="LYR MOTIF-CONTAINING PROTEIN 4"/>
    <property type="match status" value="1"/>
</dbReference>
<evidence type="ECO:0000313" key="3">
    <source>
        <dbReference type="Proteomes" id="UP000198406"/>
    </source>
</evidence>
<dbReference type="EMBL" id="BDSP01000284">
    <property type="protein sequence ID" value="GAX28968.1"/>
    <property type="molecule type" value="Genomic_DNA"/>
</dbReference>
<dbReference type="Proteomes" id="UP000198406">
    <property type="component" value="Unassembled WGS sequence"/>
</dbReference>
<dbReference type="OrthoDB" id="275715at2759"/>
<dbReference type="PANTHER" id="PTHR13166">
    <property type="entry name" value="PROTEIN C6ORF149"/>
    <property type="match status" value="1"/>
</dbReference>
<evidence type="ECO:0000259" key="1">
    <source>
        <dbReference type="Pfam" id="PF05347"/>
    </source>
</evidence>
<name>A0A1Z5KSR2_FISSO</name>
<dbReference type="GO" id="GO:1990221">
    <property type="term" value="C:L-cysteine desulfurase complex"/>
    <property type="evidence" value="ECO:0007669"/>
    <property type="project" value="TreeGrafter"/>
</dbReference>
<dbReference type="InterPro" id="IPR051522">
    <property type="entry name" value="ISC_assembly_LYR"/>
</dbReference>
<dbReference type="AlphaFoldDB" id="A0A1Z5KSR2"/>
<keyword evidence="3" id="KW-1185">Reference proteome</keyword>
<dbReference type="GO" id="GO:0016226">
    <property type="term" value="P:iron-sulfur cluster assembly"/>
    <property type="evidence" value="ECO:0007669"/>
    <property type="project" value="TreeGrafter"/>
</dbReference>
<comment type="caution">
    <text evidence="2">The sequence shown here is derived from an EMBL/GenBank/DDBJ whole genome shotgun (WGS) entry which is preliminary data.</text>
</comment>
<dbReference type="InParanoid" id="A0A1Z5KSR2"/>
<dbReference type="InterPro" id="IPR008011">
    <property type="entry name" value="Complex1_LYR_dom"/>
</dbReference>
<feature type="domain" description="Complex 1 LYR protein" evidence="1">
    <location>
        <begin position="1"/>
        <end position="49"/>
    </location>
</feature>
<accession>A0A1Z5KSR2</accession>
<dbReference type="GO" id="GO:0005739">
    <property type="term" value="C:mitochondrion"/>
    <property type="evidence" value="ECO:0007669"/>
    <property type="project" value="TreeGrafter"/>
</dbReference>